<dbReference type="EMBL" id="NJIH01000003">
    <property type="protein sequence ID" value="OWT63737.1"/>
    <property type="molecule type" value="Genomic_DNA"/>
</dbReference>
<dbReference type="InterPro" id="IPR011711">
    <property type="entry name" value="GntR_C"/>
</dbReference>
<keyword evidence="6" id="KW-1185">Reference proteome</keyword>
<dbReference type="InterPro" id="IPR036390">
    <property type="entry name" value="WH_DNA-bd_sf"/>
</dbReference>
<gene>
    <name evidence="5" type="ORF">CEY11_05330</name>
</gene>
<dbReference type="SUPFAM" id="SSF48008">
    <property type="entry name" value="GntR ligand-binding domain-like"/>
    <property type="match status" value="1"/>
</dbReference>
<name>A0A225MQU4_9BURK</name>
<dbReference type="GO" id="GO:0003677">
    <property type="term" value="F:DNA binding"/>
    <property type="evidence" value="ECO:0007669"/>
    <property type="project" value="UniProtKB-KW"/>
</dbReference>
<evidence type="ECO:0000256" key="1">
    <source>
        <dbReference type="ARBA" id="ARBA00023015"/>
    </source>
</evidence>
<dbReference type="Proteomes" id="UP000214603">
    <property type="component" value="Unassembled WGS sequence"/>
</dbReference>
<dbReference type="Pfam" id="PF00392">
    <property type="entry name" value="GntR"/>
    <property type="match status" value="1"/>
</dbReference>
<evidence type="ECO:0000313" key="5">
    <source>
        <dbReference type="EMBL" id="OWT63737.1"/>
    </source>
</evidence>
<dbReference type="PANTHER" id="PTHR43537:SF53">
    <property type="entry name" value="HTH-TYPE TRANSCRIPTIONAL REPRESSOR NANR"/>
    <property type="match status" value="1"/>
</dbReference>
<feature type="domain" description="HTH gntR-type" evidence="4">
    <location>
        <begin position="30"/>
        <end position="97"/>
    </location>
</feature>
<keyword evidence="2" id="KW-0238">DNA-binding</keyword>
<reference evidence="6" key="1">
    <citation type="submission" date="2017-06" db="EMBL/GenBank/DDBJ databases">
        <title>Herbaspirillum phytohormonus sp. nov., isolated from the root nodule of Robinia pseudoacacia in lead-zinc mine.</title>
        <authorList>
            <person name="Fan M."/>
            <person name="Lin Y."/>
        </authorList>
    </citation>
    <scope>NUCLEOTIDE SEQUENCE [LARGE SCALE GENOMIC DNA]</scope>
    <source>
        <strain evidence="6">SC-089</strain>
    </source>
</reference>
<sequence>MLSLNASRDVSQDLQAPRASSLRHAHAGARTEVDRVYDDIFDAVMDRRLLPGAKLTEATLCSVFDCTRATVRAALGQLAHDKIVLIEPNRGAFVWQPQAKETRDVFAMRRALECTVVDMLLALPDLAQRLEPLYAMVGRERQAFECGDRISWIRLSNAFHVELAQLLDNEVLTDILHSLCARTSLIIAYYDTPGQSACSYFEHQDILDKLAQGDAAGAKSAMQHHLQDCEERMGEPDKAPAADPWLAFSVKR</sequence>
<dbReference type="InterPro" id="IPR000524">
    <property type="entry name" value="Tscrpt_reg_HTH_GntR"/>
</dbReference>
<dbReference type="Gene3D" id="1.20.120.530">
    <property type="entry name" value="GntR ligand-binding domain-like"/>
    <property type="match status" value="1"/>
</dbReference>
<dbReference type="Gene3D" id="1.10.10.10">
    <property type="entry name" value="Winged helix-like DNA-binding domain superfamily/Winged helix DNA-binding domain"/>
    <property type="match status" value="1"/>
</dbReference>
<dbReference type="Pfam" id="PF07729">
    <property type="entry name" value="FCD"/>
    <property type="match status" value="1"/>
</dbReference>
<dbReference type="InterPro" id="IPR008920">
    <property type="entry name" value="TF_FadR/GntR_C"/>
</dbReference>
<dbReference type="AlphaFoldDB" id="A0A225MQU4"/>
<keyword evidence="3" id="KW-0804">Transcription</keyword>
<dbReference type="InterPro" id="IPR036388">
    <property type="entry name" value="WH-like_DNA-bd_sf"/>
</dbReference>
<keyword evidence="1" id="KW-0805">Transcription regulation</keyword>
<evidence type="ECO:0000256" key="3">
    <source>
        <dbReference type="ARBA" id="ARBA00023163"/>
    </source>
</evidence>
<dbReference type="OrthoDB" id="5243844at2"/>
<dbReference type="CDD" id="cd07377">
    <property type="entry name" value="WHTH_GntR"/>
    <property type="match status" value="1"/>
</dbReference>
<dbReference type="GO" id="GO:0003700">
    <property type="term" value="F:DNA-binding transcription factor activity"/>
    <property type="evidence" value="ECO:0007669"/>
    <property type="project" value="InterPro"/>
</dbReference>
<dbReference type="PANTHER" id="PTHR43537">
    <property type="entry name" value="TRANSCRIPTIONAL REGULATOR, GNTR FAMILY"/>
    <property type="match status" value="1"/>
</dbReference>
<dbReference type="SUPFAM" id="SSF46785">
    <property type="entry name" value="Winged helix' DNA-binding domain"/>
    <property type="match status" value="1"/>
</dbReference>
<evidence type="ECO:0000313" key="6">
    <source>
        <dbReference type="Proteomes" id="UP000214603"/>
    </source>
</evidence>
<protein>
    <submittedName>
        <fullName evidence="5">GntR family transcriptional regulator</fullName>
    </submittedName>
</protein>
<dbReference type="PROSITE" id="PS50949">
    <property type="entry name" value="HTH_GNTR"/>
    <property type="match status" value="1"/>
</dbReference>
<dbReference type="SMART" id="SM00345">
    <property type="entry name" value="HTH_GNTR"/>
    <property type="match status" value="1"/>
</dbReference>
<accession>A0A225MQU4</accession>
<comment type="caution">
    <text evidence="5">The sequence shown here is derived from an EMBL/GenBank/DDBJ whole genome shotgun (WGS) entry which is preliminary data.</text>
</comment>
<evidence type="ECO:0000256" key="2">
    <source>
        <dbReference type="ARBA" id="ARBA00023125"/>
    </source>
</evidence>
<proteinExistence type="predicted"/>
<dbReference type="SMART" id="SM00895">
    <property type="entry name" value="FCD"/>
    <property type="match status" value="1"/>
</dbReference>
<dbReference type="RefSeq" id="WP_088602316.1">
    <property type="nucleotide sequence ID" value="NZ_NJIH01000003.1"/>
</dbReference>
<evidence type="ECO:0000259" key="4">
    <source>
        <dbReference type="PROSITE" id="PS50949"/>
    </source>
</evidence>
<organism evidence="5 6">
    <name type="scientific">Candidimonas nitroreducens</name>
    <dbReference type="NCBI Taxonomy" id="683354"/>
    <lineage>
        <taxon>Bacteria</taxon>
        <taxon>Pseudomonadati</taxon>
        <taxon>Pseudomonadota</taxon>
        <taxon>Betaproteobacteria</taxon>
        <taxon>Burkholderiales</taxon>
        <taxon>Alcaligenaceae</taxon>
        <taxon>Candidimonas</taxon>
    </lineage>
</organism>